<protein>
    <submittedName>
        <fullName evidence="1">Uncharacterized protein</fullName>
    </submittedName>
</protein>
<proteinExistence type="predicted"/>
<gene>
    <name evidence="1" type="ORF">GPM918_LOCUS25310</name>
    <name evidence="2" type="ORF">SRO942_LOCUS25316</name>
</gene>
<evidence type="ECO:0000313" key="2">
    <source>
        <dbReference type="EMBL" id="CAF3996412.1"/>
    </source>
</evidence>
<organism evidence="1 3">
    <name type="scientific">Didymodactylos carnosus</name>
    <dbReference type="NCBI Taxonomy" id="1234261"/>
    <lineage>
        <taxon>Eukaryota</taxon>
        <taxon>Metazoa</taxon>
        <taxon>Spiralia</taxon>
        <taxon>Gnathifera</taxon>
        <taxon>Rotifera</taxon>
        <taxon>Eurotatoria</taxon>
        <taxon>Bdelloidea</taxon>
        <taxon>Philodinida</taxon>
        <taxon>Philodinidae</taxon>
        <taxon>Didymodactylos</taxon>
    </lineage>
</organism>
<dbReference type="EMBL" id="CAJNOQ010009780">
    <property type="protein sequence ID" value="CAF1233864.1"/>
    <property type="molecule type" value="Genomic_DNA"/>
</dbReference>
<keyword evidence="3" id="KW-1185">Reference proteome</keyword>
<dbReference type="EMBL" id="CAJOBC010009785">
    <property type="protein sequence ID" value="CAF3996412.1"/>
    <property type="molecule type" value="Genomic_DNA"/>
</dbReference>
<evidence type="ECO:0000313" key="3">
    <source>
        <dbReference type="Proteomes" id="UP000663829"/>
    </source>
</evidence>
<dbReference type="AlphaFoldDB" id="A0A814YRZ9"/>
<sequence>MIIRHLGMSWRAGTDFLSRIEAQTAETAHKWTECFVSGNLEDFQSDNRGGKHISAFWDYFPDIEEAAKAYAFERCTEKSAGFTSMDLAVEIDKMFYETTGIVKHHKEQCYTVSDGDQPVWTQPVKQPPLALLFHDESNFRSGEVSAKRWLCEGHEPFHFKGRGRINMISDFVTAHPSGSAFKLDKIEWTAACREFPKLTETQELKGQSKGLVEIAKELNVKLPNKIKLDELRSLLSDHPAFRTVRNSS</sequence>
<dbReference type="Proteomes" id="UP000663829">
    <property type="component" value="Unassembled WGS sequence"/>
</dbReference>
<reference evidence="1" key="1">
    <citation type="submission" date="2021-02" db="EMBL/GenBank/DDBJ databases">
        <authorList>
            <person name="Nowell W R."/>
        </authorList>
    </citation>
    <scope>NUCLEOTIDE SEQUENCE</scope>
</reference>
<comment type="caution">
    <text evidence="1">The sequence shown here is derived from an EMBL/GenBank/DDBJ whole genome shotgun (WGS) entry which is preliminary data.</text>
</comment>
<accession>A0A814YRZ9</accession>
<dbReference type="OrthoDB" id="10044727at2759"/>
<dbReference type="Proteomes" id="UP000681722">
    <property type="component" value="Unassembled WGS sequence"/>
</dbReference>
<evidence type="ECO:0000313" key="1">
    <source>
        <dbReference type="EMBL" id="CAF1233864.1"/>
    </source>
</evidence>
<name>A0A814YRZ9_9BILA</name>